<dbReference type="SMART" id="SM00780">
    <property type="entry name" value="PIG-X"/>
    <property type="match status" value="1"/>
</dbReference>
<gene>
    <name evidence="11" type="ORF">NP493_971g00000</name>
</gene>
<comment type="subcellular location">
    <subcellularLocation>
        <location evidence="1 10">Endoplasmic reticulum membrane</location>
        <topology evidence="1 10">Single-pass membrane protein</topology>
    </subcellularLocation>
</comment>
<evidence type="ECO:0000256" key="1">
    <source>
        <dbReference type="ARBA" id="ARBA00004389"/>
    </source>
</evidence>
<evidence type="ECO:0000256" key="10">
    <source>
        <dbReference type="RuleBase" id="RU366056"/>
    </source>
</evidence>
<evidence type="ECO:0000256" key="2">
    <source>
        <dbReference type="ARBA" id="ARBA00004687"/>
    </source>
</evidence>
<sequence length="254" mass="28064">MHFPLLYFIGLISCLNGVISQHEPDIFHSCTVMRIVSNGGFHRNVTTIVKITAENISLNQVSCRVVLTQRLSAGVYVDQYEVARQKPFGGPEMYTSQEMDIEQPEYLSPPDTELVALGWQSHSGSLLQSVVTLPLHLRYHRPTTHDGYVNVTISAPAVSLACTTLVPGLECRPKREVSTAASQIPDVMCHSTFLKCHMTGPKLLQLALPVAQKDWSLFVSTTTILVSVTCTIVLAYTVMRATHTTNISLKTKHT</sequence>
<evidence type="ECO:0000313" key="12">
    <source>
        <dbReference type="Proteomes" id="UP001209878"/>
    </source>
</evidence>
<dbReference type="Proteomes" id="UP001209878">
    <property type="component" value="Unassembled WGS sequence"/>
</dbReference>
<comment type="similarity">
    <text evidence="3 10">Belongs to the PIGX family.</text>
</comment>
<evidence type="ECO:0000256" key="4">
    <source>
        <dbReference type="ARBA" id="ARBA00022502"/>
    </source>
</evidence>
<dbReference type="InterPro" id="IPR040039">
    <property type="entry name" value="PIGX"/>
</dbReference>
<evidence type="ECO:0000256" key="5">
    <source>
        <dbReference type="ARBA" id="ARBA00022692"/>
    </source>
</evidence>
<organism evidence="11 12">
    <name type="scientific">Ridgeia piscesae</name>
    <name type="common">Tubeworm</name>
    <dbReference type="NCBI Taxonomy" id="27915"/>
    <lineage>
        <taxon>Eukaryota</taxon>
        <taxon>Metazoa</taxon>
        <taxon>Spiralia</taxon>
        <taxon>Lophotrochozoa</taxon>
        <taxon>Annelida</taxon>
        <taxon>Polychaeta</taxon>
        <taxon>Sedentaria</taxon>
        <taxon>Canalipalpata</taxon>
        <taxon>Sabellida</taxon>
        <taxon>Siboglinidae</taxon>
        <taxon>Ridgeia</taxon>
    </lineage>
</organism>
<reference evidence="11" key="1">
    <citation type="journal article" date="2023" name="Mol. Biol. Evol.">
        <title>Third-Generation Sequencing Reveals the Adaptive Role of the Epigenome in Three Deep-Sea Polychaetes.</title>
        <authorList>
            <person name="Perez M."/>
            <person name="Aroh O."/>
            <person name="Sun Y."/>
            <person name="Lan Y."/>
            <person name="Juniper S.K."/>
            <person name="Young C.R."/>
            <person name="Angers B."/>
            <person name="Qian P.Y."/>
        </authorList>
    </citation>
    <scope>NUCLEOTIDE SEQUENCE</scope>
    <source>
        <strain evidence="11">R07B-5</strain>
    </source>
</reference>
<evidence type="ECO:0000256" key="6">
    <source>
        <dbReference type="ARBA" id="ARBA00022824"/>
    </source>
</evidence>
<evidence type="ECO:0000256" key="3">
    <source>
        <dbReference type="ARBA" id="ARBA00010345"/>
    </source>
</evidence>
<dbReference type="Pfam" id="PF08320">
    <property type="entry name" value="PIG-X"/>
    <property type="match status" value="1"/>
</dbReference>
<dbReference type="GO" id="GO:0006506">
    <property type="term" value="P:GPI anchor biosynthetic process"/>
    <property type="evidence" value="ECO:0007669"/>
    <property type="project" value="UniProtKB-KW"/>
</dbReference>
<protein>
    <recommendedName>
        <fullName evidence="10">Phosphatidylinositol-glycan biosynthesis class X protein</fullName>
    </recommendedName>
</protein>
<comment type="function">
    <text evidence="10">Stabilizing subunit of the glycosylphosphatidylinositol-mannosyltransferase I complex which catalyzes the transfer of the first mannose, via an alpha-1,4 bond from a dolichol-phosphate-mannose (Dol-P-Man) to the glucosaminyl acyl phosphatidylinositol (GlcN-(acyl)PI) intermediate to generate alpha-D-Man-(1-&gt;4)-alpha-D-GlcN-(1-&gt;6)-(1-radyl,2-acyl-sn-glycero-3-phospho)-2-acyl-inositol and participates in the sixth step of the glycosylphosphatidylinositol-anchor biosynthesis. Probably acts by stabilizing the mannosyltransferase PIGM.</text>
</comment>
<feature type="transmembrane region" description="Helical" evidence="10">
    <location>
        <begin position="215"/>
        <end position="238"/>
    </location>
</feature>
<accession>A0AAD9KJM1</accession>
<keyword evidence="7 10" id="KW-1133">Transmembrane helix</keyword>
<dbReference type="PANTHER" id="PTHR28650">
    <property type="entry name" value="PHOSPHATIDYLINOSITOL-GLYCAN BIOSYNTHESIS CLASS X PROTEIN"/>
    <property type="match status" value="1"/>
</dbReference>
<evidence type="ECO:0000256" key="9">
    <source>
        <dbReference type="ARBA" id="ARBA00023180"/>
    </source>
</evidence>
<comment type="pathway">
    <text evidence="2 10">Glycolipid biosynthesis; glycosylphosphatidylinositol-anchor biosynthesis.</text>
</comment>
<keyword evidence="4 10" id="KW-0337">GPI-anchor biosynthesis</keyword>
<comment type="caution">
    <text evidence="11">The sequence shown here is derived from an EMBL/GenBank/DDBJ whole genome shotgun (WGS) entry which is preliminary data.</text>
</comment>
<dbReference type="EMBL" id="JAODUO010000969">
    <property type="protein sequence ID" value="KAK2172352.1"/>
    <property type="molecule type" value="Genomic_DNA"/>
</dbReference>
<evidence type="ECO:0000313" key="11">
    <source>
        <dbReference type="EMBL" id="KAK2172352.1"/>
    </source>
</evidence>
<evidence type="ECO:0000256" key="7">
    <source>
        <dbReference type="ARBA" id="ARBA00022989"/>
    </source>
</evidence>
<keyword evidence="8 10" id="KW-0472">Membrane</keyword>
<keyword evidence="6 10" id="KW-0256">Endoplasmic reticulum</keyword>
<dbReference type="PANTHER" id="PTHR28650:SF1">
    <property type="entry name" value="PHOSPHATIDYLINOSITOL-GLYCAN BIOSYNTHESIS CLASS X PROTEIN"/>
    <property type="match status" value="1"/>
</dbReference>
<proteinExistence type="inferred from homology"/>
<feature type="chain" id="PRO_5041779052" description="Phosphatidylinositol-glycan biosynthesis class X protein" evidence="10">
    <location>
        <begin position="21"/>
        <end position="254"/>
    </location>
</feature>
<keyword evidence="5 10" id="KW-0812">Transmembrane</keyword>
<evidence type="ECO:0000256" key="8">
    <source>
        <dbReference type="ARBA" id="ARBA00023136"/>
    </source>
</evidence>
<feature type="signal peptide" evidence="10">
    <location>
        <begin position="1"/>
        <end position="20"/>
    </location>
</feature>
<keyword evidence="12" id="KW-1185">Reference proteome</keyword>
<dbReference type="AlphaFoldDB" id="A0AAD9KJM1"/>
<name>A0AAD9KJM1_RIDPI</name>
<dbReference type="GO" id="GO:0005789">
    <property type="term" value="C:endoplasmic reticulum membrane"/>
    <property type="evidence" value="ECO:0007669"/>
    <property type="project" value="UniProtKB-SubCell"/>
</dbReference>
<dbReference type="InterPro" id="IPR013233">
    <property type="entry name" value="PIG-X/PBN1"/>
</dbReference>
<keyword evidence="10" id="KW-0732">Signal</keyword>
<keyword evidence="9" id="KW-0325">Glycoprotein</keyword>